<dbReference type="EMBL" id="SPLM01000040">
    <property type="protein sequence ID" value="TMW64289.1"/>
    <property type="molecule type" value="Genomic_DNA"/>
</dbReference>
<name>A0A8K1FKK4_PYTOL</name>
<evidence type="ECO:0000256" key="1">
    <source>
        <dbReference type="SAM" id="MobiDB-lite"/>
    </source>
</evidence>
<feature type="compositionally biased region" description="Basic and acidic residues" evidence="1">
    <location>
        <begin position="31"/>
        <end position="40"/>
    </location>
</feature>
<keyword evidence="3" id="KW-1185">Reference proteome</keyword>
<reference evidence="2" key="1">
    <citation type="submission" date="2019-03" db="EMBL/GenBank/DDBJ databases">
        <title>Long read genome sequence of the mycoparasitic Pythium oligandrum ATCC 38472 isolated from sugarbeet rhizosphere.</title>
        <authorList>
            <person name="Gaulin E."/>
        </authorList>
    </citation>
    <scope>NUCLEOTIDE SEQUENCE</scope>
    <source>
        <strain evidence="2">ATCC 38472_TT</strain>
    </source>
</reference>
<dbReference type="OrthoDB" id="64449at2759"/>
<dbReference type="Proteomes" id="UP000794436">
    <property type="component" value="Unassembled WGS sequence"/>
</dbReference>
<dbReference type="AlphaFoldDB" id="A0A8K1FKK4"/>
<feature type="region of interest" description="Disordered" evidence="1">
    <location>
        <begin position="365"/>
        <end position="384"/>
    </location>
</feature>
<feature type="compositionally biased region" description="Polar residues" evidence="1">
    <location>
        <begin position="304"/>
        <end position="316"/>
    </location>
</feature>
<evidence type="ECO:0000313" key="3">
    <source>
        <dbReference type="Proteomes" id="UP000794436"/>
    </source>
</evidence>
<feature type="region of interest" description="Disordered" evidence="1">
    <location>
        <begin position="304"/>
        <end position="336"/>
    </location>
</feature>
<feature type="region of interest" description="Disordered" evidence="1">
    <location>
        <begin position="1"/>
        <end position="45"/>
    </location>
</feature>
<organism evidence="2 3">
    <name type="scientific">Pythium oligandrum</name>
    <name type="common">Mycoparasitic fungus</name>
    <dbReference type="NCBI Taxonomy" id="41045"/>
    <lineage>
        <taxon>Eukaryota</taxon>
        <taxon>Sar</taxon>
        <taxon>Stramenopiles</taxon>
        <taxon>Oomycota</taxon>
        <taxon>Peronosporomycetes</taxon>
        <taxon>Pythiales</taxon>
        <taxon>Pythiaceae</taxon>
        <taxon>Pythium</taxon>
    </lineage>
</organism>
<gene>
    <name evidence="2" type="ORF">Poli38472_012911</name>
</gene>
<protein>
    <submittedName>
        <fullName evidence="2">Uncharacterized protein</fullName>
    </submittedName>
</protein>
<comment type="caution">
    <text evidence="2">The sequence shown here is derived from an EMBL/GenBank/DDBJ whole genome shotgun (WGS) entry which is preliminary data.</text>
</comment>
<feature type="compositionally biased region" description="Pro residues" evidence="1">
    <location>
        <begin position="371"/>
        <end position="384"/>
    </location>
</feature>
<proteinExistence type="predicted"/>
<accession>A0A8K1FKK4</accession>
<sequence length="384" mass="42739">MSSDPANIFGGASSASQRAMWKRQVSQQRVGGEKSDDRVSKISLPNGEQIHDISKLYEKRCIKDEQRKAHRFMRGAQTARSFNEGRHAIDPAVTLTQRLNDVPDPYYNTDSGSKKSLQKRLEESPNPCLSAFSSSKDRFASTAAYRASTFASVVKEPYADPEAIGPGTYRSKRRSMEIKRKQVPLSSYVSKSSRFEEARNNVDAVLSSSPISRTGSSRAEFRHDKMKGSLISPTPRFKSDIFPEPYVSSKQHQLQHDAPDRFYDVSASCKFTIDSSVKSSNFRCSAMQSRASRLSSEASMVHNTPNHPILSSSTKETIGPGTYDSAPRSPVRPGTQEGMNFIMMPQNADRFGLPGPNSPFIEARFRRFPAEPHPPPSPPTKQHN</sequence>
<evidence type="ECO:0000313" key="2">
    <source>
        <dbReference type="EMBL" id="TMW64289.1"/>
    </source>
</evidence>